<dbReference type="NCBIfam" id="TIGR02532">
    <property type="entry name" value="IV_pilin_GFxxxE"/>
    <property type="match status" value="1"/>
</dbReference>
<dbReference type="PROSITE" id="PS00409">
    <property type="entry name" value="PROKAR_NTER_METHYL"/>
    <property type="match status" value="1"/>
</dbReference>
<evidence type="ECO:0000256" key="1">
    <source>
        <dbReference type="SAM" id="Phobius"/>
    </source>
</evidence>
<proteinExistence type="predicted"/>
<gene>
    <name evidence="2" type="ORF">A6X21_00205</name>
</gene>
<dbReference type="Pfam" id="PF07963">
    <property type="entry name" value="N_methyl"/>
    <property type="match status" value="1"/>
</dbReference>
<dbReference type="Proteomes" id="UP000094828">
    <property type="component" value="Unassembled WGS sequence"/>
</dbReference>
<keyword evidence="1" id="KW-0812">Transmembrane</keyword>
<evidence type="ECO:0000313" key="2">
    <source>
        <dbReference type="EMBL" id="ODA30345.1"/>
    </source>
</evidence>
<name>A0A1C3EAS1_9PLAN</name>
<evidence type="ECO:0000313" key="3">
    <source>
        <dbReference type="Proteomes" id="UP000094828"/>
    </source>
</evidence>
<reference evidence="2 3" key="1">
    <citation type="submission" date="2016-05" db="EMBL/GenBank/DDBJ databases">
        <title>Genomic and physiological characterization of Planctopirus sp. isolated from fresh water lake.</title>
        <authorList>
            <person name="Subhash Y."/>
            <person name="Ramana C."/>
        </authorList>
    </citation>
    <scope>NUCLEOTIDE SEQUENCE [LARGE SCALE GENOMIC DNA]</scope>
    <source>
        <strain evidence="2 3">JC280</strain>
    </source>
</reference>
<dbReference type="RefSeq" id="WP_068848508.1">
    <property type="nucleotide sequence ID" value="NZ_LYDR01000110.1"/>
</dbReference>
<feature type="transmembrane region" description="Helical" evidence="1">
    <location>
        <begin position="26"/>
        <end position="47"/>
    </location>
</feature>
<dbReference type="AlphaFoldDB" id="A0A1C3EAS1"/>
<dbReference type="OrthoDB" id="209692at2"/>
<comment type="caution">
    <text evidence="2">The sequence shown here is derived from an EMBL/GenBank/DDBJ whole genome shotgun (WGS) entry which is preliminary data.</text>
</comment>
<dbReference type="STRING" id="1841610.A6X21_00205"/>
<dbReference type="SUPFAM" id="SSF54523">
    <property type="entry name" value="Pili subunits"/>
    <property type="match status" value="1"/>
</dbReference>
<keyword evidence="3" id="KW-1185">Reference proteome</keyword>
<sequence>MSVKHLILTIGRKPVQRISERRGFTLIELLVVISILVTLLVITATMVRLSLDGDKVRAGARQIQSFLNGARDRAIYAKSPVGVRFIKSPNNDRTITSMVYIQPGELWSDGTIELRRDESNLTSTDVRVVAEAAGTNWANLIARQRFPNDIRIRIPKGSQGTWYRATLDTSAGQIRLRLTTPFRLPAETPSGTLQAFAAGRDGVTTYDLQLDPVPFVGQKPVFLPAGVVVHLDRCSRNIDALSAPAVRGNILPTAWRDGSVNPPRYSNQLDIMFSPSGTVIGQAATAGLLHLYVGTQKDADLDRLAWEGGTTAETEDSENRGDKYFVSVATRTGAVSVHEVGFGAGSDRLLYAETGEGAGK</sequence>
<protein>
    <recommendedName>
        <fullName evidence="4">Prepilin-type N-terminal cleavage/methylation domain-containing protein</fullName>
    </recommendedName>
</protein>
<dbReference type="InterPro" id="IPR045584">
    <property type="entry name" value="Pilin-like"/>
</dbReference>
<dbReference type="EMBL" id="LYDR01000110">
    <property type="protein sequence ID" value="ODA30345.1"/>
    <property type="molecule type" value="Genomic_DNA"/>
</dbReference>
<evidence type="ECO:0008006" key="4">
    <source>
        <dbReference type="Google" id="ProtNLM"/>
    </source>
</evidence>
<keyword evidence="1" id="KW-0472">Membrane</keyword>
<organism evidence="2 3">
    <name type="scientific">Planctopirus hydrillae</name>
    <dbReference type="NCBI Taxonomy" id="1841610"/>
    <lineage>
        <taxon>Bacteria</taxon>
        <taxon>Pseudomonadati</taxon>
        <taxon>Planctomycetota</taxon>
        <taxon>Planctomycetia</taxon>
        <taxon>Planctomycetales</taxon>
        <taxon>Planctomycetaceae</taxon>
        <taxon>Planctopirus</taxon>
    </lineage>
</organism>
<accession>A0A1C3EAS1</accession>
<dbReference type="InterPro" id="IPR012902">
    <property type="entry name" value="N_methyl_site"/>
</dbReference>
<keyword evidence="1" id="KW-1133">Transmembrane helix</keyword>